<dbReference type="GO" id="GO:0006508">
    <property type="term" value="P:proteolysis"/>
    <property type="evidence" value="ECO:0007669"/>
    <property type="project" value="UniProtKB-KW"/>
</dbReference>
<dbReference type="GO" id="GO:0008233">
    <property type="term" value="F:peptidase activity"/>
    <property type="evidence" value="ECO:0007669"/>
    <property type="project" value="UniProtKB-KW"/>
</dbReference>
<gene>
    <name evidence="2" type="ORF">PHMEG_00021717</name>
</gene>
<keyword evidence="3" id="KW-1185">Reference proteome</keyword>
<feature type="compositionally biased region" description="Polar residues" evidence="1">
    <location>
        <begin position="70"/>
        <end position="91"/>
    </location>
</feature>
<evidence type="ECO:0000313" key="2">
    <source>
        <dbReference type="EMBL" id="OWZ06081.1"/>
    </source>
</evidence>
<feature type="compositionally biased region" description="Basic residues" evidence="1">
    <location>
        <begin position="35"/>
        <end position="51"/>
    </location>
</feature>
<reference evidence="3" key="1">
    <citation type="submission" date="2017-03" db="EMBL/GenBank/DDBJ databases">
        <title>Phytopthora megakarya and P. palmivora, two closely related causual agents of cacao black pod achieved similar genome size and gene model numbers by different mechanisms.</title>
        <authorList>
            <person name="Ali S."/>
            <person name="Shao J."/>
            <person name="Larry D.J."/>
            <person name="Kronmiller B."/>
            <person name="Shen D."/>
            <person name="Strem M.D."/>
            <person name="Melnick R.L."/>
            <person name="Guiltinan M.J."/>
            <person name="Tyler B.M."/>
            <person name="Meinhardt L.W."/>
            <person name="Bailey B.A."/>
        </authorList>
    </citation>
    <scope>NUCLEOTIDE SEQUENCE [LARGE SCALE GENOMIC DNA]</scope>
    <source>
        <strain evidence="3">zdho120</strain>
    </source>
</reference>
<dbReference type="EMBL" id="NBNE01004125">
    <property type="protein sequence ID" value="OWZ06081.1"/>
    <property type="molecule type" value="Genomic_DNA"/>
</dbReference>
<comment type="caution">
    <text evidence="2">The sequence shown here is derived from an EMBL/GenBank/DDBJ whole genome shotgun (WGS) entry which is preliminary data.</text>
</comment>
<organism evidence="2 3">
    <name type="scientific">Phytophthora megakarya</name>
    <dbReference type="NCBI Taxonomy" id="4795"/>
    <lineage>
        <taxon>Eukaryota</taxon>
        <taxon>Sar</taxon>
        <taxon>Stramenopiles</taxon>
        <taxon>Oomycota</taxon>
        <taxon>Peronosporomycetes</taxon>
        <taxon>Peronosporales</taxon>
        <taxon>Peronosporaceae</taxon>
        <taxon>Phytophthora</taxon>
    </lineage>
</organism>
<sequence length="366" mass="40309">METRAHASKKTPLYREMGPDHSSDEDYVDVSNARKPARKKSRTQAKHPARQKAKEERLITAGDPRVNGENLATPSPSFARSPTQLRPSDTKWSASLPQLETMANELEDKTPVPVDFGHTPSGGIAMPTVNPSTNADLTDISTRVEPIEVIDPFEGLPADEAPVCLPDVLLFTNEKKPRKRKSDTSDTRTNIAAGHIDVPNHAEMIPQLGYRSWEQLTQALKAYAVGKGFHFRIRSRKPVGRCQRPDMSQIPDRMNDLPAEGSVADKIGVLADAGAGSHQITNYALNALANNSAQERLKEMLHSLKQVEGSEVLLIQDDLDITCGIVLQTRVQKLALKLWGENLTLDFTHGTNNRGFHLALLANVNI</sequence>
<protein>
    <submittedName>
        <fullName evidence="2">Serine protease</fullName>
    </submittedName>
</protein>
<feature type="region of interest" description="Disordered" evidence="1">
    <location>
        <begin position="1"/>
        <end position="91"/>
    </location>
</feature>
<dbReference type="AlphaFoldDB" id="A0A225VKI3"/>
<name>A0A225VKI3_9STRA</name>
<dbReference type="Proteomes" id="UP000198211">
    <property type="component" value="Unassembled WGS sequence"/>
</dbReference>
<evidence type="ECO:0000313" key="3">
    <source>
        <dbReference type="Proteomes" id="UP000198211"/>
    </source>
</evidence>
<accession>A0A225VKI3</accession>
<evidence type="ECO:0000256" key="1">
    <source>
        <dbReference type="SAM" id="MobiDB-lite"/>
    </source>
</evidence>
<keyword evidence="2" id="KW-0645">Protease</keyword>
<proteinExistence type="predicted"/>
<keyword evidence="2" id="KW-0378">Hydrolase</keyword>